<comment type="caution">
    <text evidence="3">The sequence shown here is derived from an EMBL/GenBank/DDBJ whole genome shotgun (WGS) entry which is preliminary data.</text>
</comment>
<dbReference type="PANTHER" id="PTHR37944:SF1">
    <property type="entry name" value="PORIN B"/>
    <property type="match status" value="1"/>
</dbReference>
<dbReference type="InterPro" id="IPR007049">
    <property type="entry name" value="Carb-sel_porin_OprB"/>
</dbReference>
<evidence type="ECO:0000313" key="4">
    <source>
        <dbReference type="Proteomes" id="UP000494120"/>
    </source>
</evidence>
<dbReference type="RefSeq" id="WP_174957518.1">
    <property type="nucleotide sequence ID" value="NZ_CABVQG010000010.1"/>
</dbReference>
<proteinExistence type="inferred from homology"/>
<dbReference type="Proteomes" id="UP000494120">
    <property type="component" value="Unassembled WGS sequence"/>
</dbReference>
<dbReference type="InterPro" id="IPR052932">
    <property type="entry name" value="OprB_Porin"/>
</dbReference>
<evidence type="ECO:0000313" key="3">
    <source>
        <dbReference type="EMBL" id="VWC69555.1"/>
    </source>
</evidence>
<comment type="similarity">
    <text evidence="1 2">Belongs to the OprB family.</text>
</comment>
<evidence type="ECO:0000256" key="1">
    <source>
        <dbReference type="ARBA" id="ARBA00008769"/>
    </source>
</evidence>
<dbReference type="Pfam" id="PF04966">
    <property type="entry name" value="OprB"/>
    <property type="match status" value="1"/>
</dbReference>
<name>A0ABY6XRI2_9BURK</name>
<protein>
    <submittedName>
        <fullName evidence="3">Carbohydrate porin</fullName>
    </submittedName>
</protein>
<sequence>MPEQNSCESGFIIAIILGVACTFPAHAQSSSDNSSSIWTRPRLFDYPGSPTNSLKEHGITVEGSLTQFYQGVVAGSGEHGWQYGGKANLSVTFDGNKLGLWQGFYVNVDQELEYGSDVNGRGTGTGLPMNTALAFPRVGGKNHDTSVVVTQVFNENFSVSAGKFNLVEAAAATPILGGGGANTFWNMAFACPNSGLTPPYLLGAVATLKTKPATFALMIYDPRSAQTNDVLSNPFQHGATASLWTIFPTKFGGLEGSYGLRAVYSTAKGADLANASQLLFPTVNQNAFKNRYWYFSVSAQQYFYQSADHSRGWGAFLDAGVSDGNPNAVKWHVFTGLGGTGTFDRRPNDRWGVGYFKYGWSAALMHSLAQYGYNYQDEEGLEGFYNYAITPWMQLGADVQWIRTSQVGHKNAIVTGLRLQTLF</sequence>
<keyword evidence="4" id="KW-1185">Reference proteome</keyword>
<dbReference type="Gene3D" id="2.40.160.180">
    <property type="entry name" value="Carbohydrate-selective porin OprB"/>
    <property type="match status" value="1"/>
</dbReference>
<dbReference type="InterPro" id="IPR038673">
    <property type="entry name" value="OprB_sf"/>
</dbReference>
<gene>
    <name evidence="3" type="ORF">BLA17378_03123</name>
</gene>
<evidence type="ECO:0000256" key="2">
    <source>
        <dbReference type="RuleBase" id="RU363072"/>
    </source>
</evidence>
<dbReference type="PANTHER" id="PTHR37944">
    <property type="entry name" value="PORIN B"/>
    <property type="match status" value="1"/>
</dbReference>
<organism evidence="3 4">
    <name type="scientific">Burkholderia aenigmatica</name>
    <dbReference type="NCBI Taxonomy" id="2015348"/>
    <lineage>
        <taxon>Bacteria</taxon>
        <taxon>Pseudomonadati</taxon>
        <taxon>Pseudomonadota</taxon>
        <taxon>Betaproteobacteria</taxon>
        <taxon>Burkholderiales</taxon>
        <taxon>Burkholderiaceae</taxon>
        <taxon>Burkholderia</taxon>
        <taxon>Burkholderia cepacia complex</taxon>
    </lineage>
</organism>
<dbReference type="EMBL" id="CABVQG010000010">
    <property type="protein sequence ID" value="VWC69555.1"/>
    <property type="molecule type" value="Genomic_DNA"/>
</dbReference>
<reference evidence="3 4" key="1">
    <citation type="submission" date="2019-09" db="EMBL/GenBank/DDBJ databases">
        <authorList>
            <person name="Depoorter E."/>
        </authorList>
    </citation>
    <scope>NUCLEOTIDE SEQUENCE [LARGE SCALE GENOMIC DNA]</scope>
    <source>
        <strain evidence="3 4">R-17378</strain>
    </source>
</reference>
<accession>A0ABY6XRI2</accession>